<keyword evidence="2" id="KW-0378">Hydrolase</keyword>
<evidence type="ECO:0000256" key="4">
    <source>
        <dbReference type="SAM" id="MobiDB-lite"/>
    </source>
</evidence>
<dbReference type="SUPFAM" id="SSF50494">
    <property type="entry name" value="Trypsin-like serine proteases"/>
    <property type="match status" value="1"/>
</dbReference>
<dbReference type="InterPro" id="IPR001940">
    <property type="entry name" value="Peptidase_S1C"/>
</dbReference>
<reference evidence="5 6" key="1">
    <citation type="submission" date="2019-04" db="EMBL/GenBank/DDBJ databases">
        <title>Bacillus caeni sp. nov., a bacterium isolated from mangrove sediment.</title>
        <authorList>
            <person name="Huang H."/>
            <person name="Mo K."/>
            <person name="Hu Y."/>
        </authorList>
    </citation>
    <scope>NUCLEOTIDE SEQUENCE [LARGE SCALE GENOMIC DNA]</scope>
    <source>
        <strain evidence="5 6">HB172195</strain>
    </source>
</reference>
<gene>
    <name evidence="5" type="ORF">FCL54_12270</name>
</gene>
<dbReference type="RefSeq" id="WP_138126829.1">
    <property type="nucleotide sequence ID" value="NZ_SWLG01000007.1"/>
</dbReference>
<keyword evidence="3" id="KW-0720">Serine protease</keyword>
<dbReference type="EMBL" id="SWLG01000007">
    <property type="protein sequence ID" value="TLS37290.1"/>
    <property type="molecule type" value="Genomic_DNA"/>
</dbReference>
<dbReference type="InterPro" id="IPR051201">
    <property type="entry name" value="Chloro_Bact_Ser_Proteases"/>
</dbReference>
<protein>
    <submittedName>
        <fullName evidence="5">Serine protease</fullName>
    </submittedName>
</protein>
<feature type="compositionally biased region" description="Acidic residues" evidence="4">
    <location>
        <begin position="259"/>
        <end position="269"/>
    </location>
</feature>
<evidence type="ECO:0000313" key="6">
    <source>
        <dbReference type="Proteomes" id="UP000308230"/>
    </source>
</evidence>
<dbReference type="AlphaFoldDB" id="A0A5R9F4F7"/>
<dbReference type="InterPro" id="IPR009003">
    <property type="entry name" value="Peptidase_S1_PA"/>
</dbReference>
<proteinExistence type="predicted"/>
<dbReference type="Pfam" id="PF13365">
    <property type="entry name" value="Trypsin_2"/>
    <property type="match status" value="1"/>
</dbReference>
<dbReference type="PRINTS" id="PR00834">
    <property type="entry name" value="PROTEASES2C"/>
</dbReference>
<evidence type="ECO:0000256" key="3">
    <source>
        <dbReference type="ARBA" id="ARBA00022825"/>
    </source>
</evidence>
<accession>A0A5R9F4F7</accession>
<sequence length="392" mass="42531">MNKAALVSITATILLFLAAGTGFYFLYTHYENLTVQASSTLGRELSLEEQGEIDANPDLKSIIHETQKSVVQIEVTTSDGKNVGSGFLYNEKGDVITNAHVVSGASEVTVKTSDAKQFSGQVIGKGETDDVALVRVPDLAGQEPLAITKERLAETGDEVIALGSPLGLQNTVTTGIISGTDREFTLDPYRYEGVYQISAPITNGNSGGPLIDQHTGEAVAINSAGTDSGAIGFSIPLPNVLDKIENWASEGTEVKSEEPEVEEDTTEEDSSTRGLTGEDFENSASYLIGYFYESLDTRDYLTAYSLLGSRWQSEMGYENFREGYLHTLGVRVTNLTGKLSEDRESVLVTGTVEAEERTDDKKTVTSLYSVNYEVAYENDQLKILHGKAKRLK</sequence>
<dbReference type="OrthoDB" id="189537at2"/>
<dbReference type="GO" id="GO:0004252">
    <property type="term" value="F:serine-type endopeptidase activity"/>
    <property type="evidence" value="ECO:0007669"/>
    <property type="project" value="InterPro"/>
</dbReference>
<organism evidence="5 6">
    <name type="scientific">Exobacillus caeni</name>
    <dbReference type="NCBI Taxonomy" id="2574798"/>
    <lineage>
        <taxon>Bacteria</taxon>
        <taxon>Bacillati</taxon>
        <taxon>Bacillota</taxon>
        <taxon>Bacilli</taxon>
        <taxon>Bacillales</taxon>
        <taxon>Guptibacillaceae</taxon>
        <taxon>Exobacillus</taxon>
    </lineage>
</organism>
<evidence type="ECO:0000313" key="5">
    <source>
        <dbReference type="EMBL" id="TLS37290.1"/>
    </source>
</evidence>
<evidence type="ECO:0000256" key="2">
    <source>
        <dbReference type="ARBA" id="ARBA00022801"/>
    </source>
</evidence>
<dbReference type="GO" id="GO:0006508">
    <property type="term" value="P:proteolysis"/>
    <property type="evidence" value="ECO:0007669"/>
    <property type="project" value="UniProtKB-KW"/>
</dbReference>
<dbReference type="Proteomes" id="UP000308230">
    <property type="component" value="Unassembled WGS sequence"/>
</dbReference>
<keyword evidence="6" id="KW-1185">Reference proteome</keyword>
<dbReference type="PANTHER" id="PTHR43343:SF3">
    <property type="entry name" value="PROTEASE DO-LIKE 8, CHLOROPLASTIC"/>
    <property type="match status" value="1"/>
</dbReference>
<feature type="region of interest" description="Disordered" evidence="4">
    <location>
        <begin position="250"/>
        <end position="278"/>
    </location>
</feature>
<dbReference type="PANTHER" id="PTHR43343">
    <property type="entry name" value="PEPTIDASE S12"/>
    <property type="match status" value="1"/>
</dbReference>
<keyword evidence="1 5" id="KW-0645">Protease</keyword>
<comment type="caution">
    <text evidence="5">The sequence shown here is derived from an EMBL/GenBank/DDBJ whole genome shotgun (WGS) entry which is preliminary data.</text>
</comment>
<name>A0A5R9F4F7_9BACL</name>
<evidence type="ECO:0000256" key="1">
    <source>
        <dbReference type="ARBA" id="ARBA00022670"/>
    </source>
</evidence>
<dbReference type="Gene3D" id="2.40.10.120">
    <property type="match status" value="1"/>
</dbReference>